<accession>A0ABS8UT30</accession>
<evidence type="ECO:0000313" key="2">
    <source>
        <dbReference type="Proteomes" id="UP000823775"/>
    </source>
</evidence>
<dbReference type="PANTHER" id="PTHR31286:SF104">
    <property type="entry name" value="PEROXIDASE"/>
    <property type="match status" value="1"/>
</dbReference>
<dbReference type="EMBL" id="JACEIK010002601">
    <property type="protein sequence ID" value="MCD9638030.1"/>
    <property type="molecule type" value="Genomic_DNA"/>
</dbReference>
<comment type="caution">
    <text evidence="1">The sequence shown here is derived from an EMBL/GenBank/DDBJ whole genome shotgun (WGS) entry which is preliminary data.</text>
</comment>
<evidence type="ECO:0008006" key="3">
    <source>
        <dbReference type="Google" id="ProtNLM"/>
    </source>
</evidence>
<name>A0ABS8UT30_DATST</name>
<proteinExistence type="predicted"/>
<reference evidence="1 2" key="1">
    <citation type="journal article" date="2021" name="BMC Genomics">
        <title>Datura genome reveals duplications of psychoactive alkaloid biosynthetic genes and high mutation rate following tissue culture.</title>
        <authorList>
            <person name="Rajewski A."/>
            <person name="Carter-House D."/>
            <person name="Stajich J."/>
            <person name="Litt A."/>
        </authorList>
    </citation>
    <scope>NUCLEOTIDE SEQUENCE [LARGE SCALE GENOMIC DNA]</scope>
    <source>
        <strain evidence="1">AR-01</strain>
    </source>
</reference>
<gene>
    <name evidence="1" type="ORF">HAX54_021695</name>
</gene>
<organism evidence="1 2">
    <name type="scientific">Datura stramonium</name>
    <name type="common">Jimsonweed</name>
    <name type="synonym">Common thornapple</name>
    <dbReference type="NCBI Taxonomy" id="4076"/>
    <lineage>
        <taxon>Eukaryota</taxon>
        <taxon>Viridiplantae</taxon>
        <taxon>Streptophyta</taxon>
        <taxon>Embryophyta</taxon>
        <taxon>Tracheophyta</taxon>
        <taxon>Spermatophyta</taxon>
        <taxon>Magnoliopsida</taxon>
        <taxon>eudicotyledons</taxon>
        <taxon>Gunneridae</taxon>
        <taxon>Pentapetalae</taxon>
        <taxon>asterids</taxon>
        <taxon>lamiids</taxon>
        <taxon>Solanales</taxon>
        <taxon>Solanaceae</taxon>
        <taxon>Solanoideae</taxon>
        <taxon>Datureae</taxon>
        <taxon>Datura</taxon>
    </lineage>
</organism>
<evidence type="ECO:0000313" key="1">
    <source>
        <dbReference type="EMBL" id="MCD9638030.1"/>
    </source>
</evidence>
<dbReference type="Proteomes" id="UP000823775">
    <property type="component" value="Unassembled WGS sequence"/>
</dbReference>
<protein>
    <recommendedName>
        <fullName evidence="3">DUF4283 domain-containing protein</fullName>
    </recommendedName>
</protein>
<keyword evidence="2" id="KW-1185">Reference proteome</keyword>
<dbReference type="InterPro" id="IPR040256">
    <property type="entry name" value="At4g02000-like"/>
</dbReference>
<dbReference type="PANTHER" id="PTHR31286">
    <property type="entry name" value="GLYCINE-RICH CELL WALL STRUCTURAL PROTEIN 1.8-LIKE"/>
    <property type="match status" value="1"/>
</dbReference>
<sequence>MDIFKLKRSSPEKAYTLLFLPGSYDNLEAVMASQPSPWRQAARIEIQELQNFFQSIYELKLVGWLARPHVLIRFHRYGDFLEWFRIFPWSIDYNPKSETSKAFVWISFPSLPPALFAKKTLLLIASAAGKPIAIDKETQDRSKPSTTRVEVELISLDKLPQATVDEAQINGGKFQEDLRSKLNDKKNAQVRNRIGIKSKPTELATIVTSQSVVETSLIVAQVPADSRAFVDSGVKLIVGNRGVTDDIDNGLQVENSSSDSKEGLVKNLLKGVYGVSQTCESKQEVEVDKREIVCNGAGQFQSLGEPQKDVKGMTEIHKEFNPVLRKKEQSVVQVKMISSTKFKWWADEVGEEDFKDNTMGGGVVAFVPYVMKSVVVPRGILGVAATCNIIASIRILEIQFSPASEDHG</sequence>